<feature type="compositionally biased region" description="Basic residues" evidence="1">
    <location>
        <begin position="79"/>
        <end position="88"/>
    </location>
</feature>
<name>F9WD51_TRYCI</name>
<dbReference type="Proteomes" id="UP000000702">
    <property type="component" value="Unassembled WGS sequence"/>
</dbReference>
<proteinExistence type="predicted"/>
<sequence>MEVLSEDTAPAHKSVRVKGPLFILLRKEIHTVFALQNSPHPKHLRRKPFFFLTPLLTRKHIPKPRIPKTQSYTEIAHAPRPRKKKSHRSPNLTEAEARAVAHPTGSVSGRYTPAPPYTACGGGQP</sequence>
<protein>
    <submittedName>
        <fullName evidence="2">Uncharacterized protein</fullName>
    </submittedName>
</protein>
<accession>F9WD51</accession>
<reference evidence="3" key="1">
    <citation type="submission" date="2011-07" db="EMBL/GenBank/DDBJ databases">
        <title>Divergent evolution of antigenic variation in African trypanosomes.</title>
        <authorList>
            <person name="Jackson A.P."/>
            <person name="Berry A."/>
            <person name="Allison H.C."/>
            <person name="Burton P."/>
            <person name="Anderson J."/>
            <person name="Aslett M."/>
            <person name="Brown R."/>
            <person name="Corton N."/>
            <person name="Harris D."/>
            <person name="Hauser H."/>
            <person name="Gamble J."/>
            <person name="Gilderthorp R."/>
            <person name="McQuillan J."/>
            <person name="Quail M.A."/>
            <person name="Sanders M."/>
            <person name="Van Tonder A."/>
            <person name="Ginger M.L."/>
            <person name="Donelson J.E."/>
            <person name="Field M.C."/>
            <person name="Barry J.D."/>
            <person name="Berriman M."/>
            <person name="Hertz-Fowler C."/>
        </authorList>
    </citation>
    <scope>NUCLEOTIDE SEQUENCE [LARGE SCALE GENOMIC DNA]</scope>
    <source>
        <strain evidence="3">IL3000</strain>
    </source>
</reference>
<dbReference type="AlphaFoldDB" id="F9WD51"/>
<feature type="region of interest" description="Disordered" evidence="1">
    <location>
        <begin position="62"/>
        <end position="125"/>
    </location>
</feature>
<keyword evidence="3" id="KW-1185">Reference proteome</keyword>
<evidence type="ECO:0000313" key="2">
    <source>
        <dbReference type="EMBL" id="CCD15202.1"/>
    </source>
</evidence>
<evidence type="ECO:0000256" key="1">
    <source>
        <dbReference type="SAM" id="MobiDB-lite"/>
    </source>
</evidence>
<evidence type="ECO:0000313" key="3">
    <source>
        <dbReference type="Proteomes" id="UP000000702"/>
    </source>
</evidence>
<dbReference type="EMBL" id="CAEQ01001820">
    <property type="protein sequence ID" value="CCD15202.1"/>
    <property type="molecule type" value="Genomic_DNA"/>
</dbReference>
<organism evidence="2 3">
    <name type="scientific">Trypanosoma congolense (strain IL3000)</name>
    <dbReference type="NCBI Taxonomy" id="1068625"/>
    <lineage>
        <taxon>Eukaryota</taxon>
        <taxon>Discoba</taxon>
        <taxon>Euglenozoa</taxon>
        <taxon>Kinetoplastea</taxon>
        <taxon>Metakinetoplastina</taxon>
        <taxon>Trypanosomatida</taxon>
        <taxon>Trypanosomatidae</taxon>
        <taxon>Trypanosoma</taxon>
        <taxon>Nannomonas</taxon>
    </lineage>
</organism>
<reference evidence="2 3" key="2">
    <citation type="journal article" date="2012" name="Proc. Natl. Acad. Sci. U.S.A.">
        <title>Antigenic diversity is generated by distinct evolutionary mechanisms in African trypanosome species.</title>
        <authorList>
            <person name="Jackson A.P."/>
            <person name="Berry A."/>
            <person name="Aslett M."/>
            <person name="Allison H.C."/>
            <person name="Burton P."/>
            <person name="Vavrova-Anderson J."/>
            <person name="Brown R."/>
            <person name="Browne H."/>
            <person name="Corton N."/>
            <person name="Hauser H."/>
            <person name="Gamble J."/>
            <person name="Gilderthorp R."/>
            <person name="Marcello L."/>
            <person name="McQuillan J."/>
            <person name="Otto T.D."/>
            <person name="Quail M.A."/>
            <person name="Sanders M.J."/>
            <person name="van Tonder A."/>
            <person name="Ginger M.L."/>
            <person name="Field M.C."/>
            <person name="Barry J.D."/>
            <person name="Hertz-Fowler C."/>
            <person name="Berriman M."/>
        </authorList>
    </citation>
    <scope>NUCLEOTIDE SEQUENCE [LARGE SCALE GENOMIC DNA]</scope>
    <source>
        <strain evidence="2 3">IL3000</strain>
    </source>
</reference>
<comment type="caution">
    <text evidence="2">The sequence shown here is derived from an EMBL/GenBank/DDBJ whole genome shotgun (WGS) entry which is preliminary data.</text>
</comment>
<gene>
    <name evidence="2" type="ORF">TCIL3000_0_57470</name>
</gene>